<organism evidence="1 2">
    <name type="scientific">Listeria booriae</name>
    <dbReference type="NCBI Taxonomy" id="1552123"/>
    <lineage>
        <taxon>Bacteria</taxon>
        <taxon>Bacillati</taxon>
        <taxon>Bacillota</taxon>
        <taxon>Bacilli</taxon>
        <taxon>Bacillales</taxon>
        <taxon>Listeriaceae</taxon>
        <taxon>Listeria</taxon>
    </lineage>
</organism>
<sequence>MREKLFHAKNGLVLKVVHRKSAVEFYLESPNIENRHLDFRFTPDVFNKLLDYILTVAHESWSNPSPQDANSPGSDYWEYYDKKLGNNGYLSIYFIENTLSLSRPVDENNKLYQFNKRKMESFMFDISTKRCT</sequence>
<proteinExistence type="predicted"/>
<reference evidence="1 2" key="1">
    <citation type="submission" date="2020-03" db="EMBL/GenBank/DDBJ databases">
        <title>Soil Listeria distribution.</title>
        <authorList>
            <person name="Liao J."/>
            <person name="Wiedmann M."/>
        </authorList>
    </citation>
    <scope>NUCLEOTIDE SEQUENCE [LARGE SCALE GENOMIC DNA]</scope>
    <source>
        <strain evidence="1 2">FSL L7-0435</strain>
    </source>
</reference>
<gene>
    <name evidence="1" type="ORF">HCA78_11630</name>
</gene>
<name>A0A842D0L9_9LIST</name>
<dbReference type="Proteomes" id="UP000546806">
    <property type="component" value="Unassembled WGS sequence"/>
</dbReference>
<protein>
    <submittedName>
        <fullName evidence="1">Uncharacterized protein</fullName>
    </submittedName>
</protein>
<dbReference type="AlphaFoldDB" id="A0A842D0L9"/>
<accession>A0A842D0L9</accession>
<dbReference type="EMBL" id="JAARWW010000005">
    <property type="protein sequence ID" value="MBC2004422.1"/>
    <property type="molecule type" value="Genomic_DNA"/>
</dbReference>
<comment type="caution">
    <text evidence="1">The sequence shown here is derived from an EMBL/GenBank/DDBJ whole genome shotgun (WGS) entry which is preliminary data.</text>
</comment>
<evidence type="ECO:0000313" key="2">
    <source>
        <dbReference type="Proteomes" id="UP000546806"/>
    </source>
</evidence>
<evidence type="ECO:0000313" key="1">
    <source>
        <dbReference type="EMBL" id="MBC2004422.1"/>
    </source>
</evidence>
<dbReference type="RefSeq" id="WP_185533549.1">
    <property type="nucleotide sequence ID" value="NZ_JAARWW010000005.1"/>
</dbReference>